<dbReference type="GO" id="GO:0016301">
    <property type="term" value="F:kinase activity"/>
    <property type="evidence" value="ECO:0007669"/>
    <property type="project" value="UniProtKB-KW"/>
</dbReference>
<dbReference type="Proteomes" id="UP000634136">
    <property type="component" value="Unassembled WGS sequence"/>
</dbReference>
<keyword evidence="2" id="KW-1185">Reference proteome</keyword>
<name>A0A834WX13_9FABA</name>
<dbReference type="OrthoDB" id="25308at2759"/>
<evidence type="ECO:0000313" key="1">
    <source>
        <dbReference type="EMBL" id="KAF7833932.1"/>
    </source>
</evidence>
<reference evidence="1" key="1">
    <citation type="submission" date="2020-09" db="EMBL/GenBank/DDBJ databases">
        <title>Genome-Enabled Discovery of Anthraquinone Biosynthesis in Senna tora.</title>
        <authorList>
            <person name="Kang S.-H."/>
            <person name="Pandey R.P."/>
            <person name="Lee C.-M."/>
            <person name="Sim J.-S."/>
            <person name="Jeong J.-T."/>
            <person name="Choi B.-S."/>
            <person name="Jung M."/>
            <person name="Ginzburg D."/>
            <person name="Zhao K."/>
            <person name="Won S.Y."/>
            <person name="Oh T.-J."/>
            <person name="Yu Y."/>
            <person name="Kim N.-H."/>
            <person name="Lee O.R."/>
            <person name="Lee T.-H."/>
            <person name="Bashyal P."/>
            <person name="Kim T.-S."/>
            <person name="Lee W.-H."/>
            <person name="Kawkins C."/>
            <person name="Kim C.-K."/>
            <person name="Kim J.S."/>
            <person name="Ahn B.O."/>
            <person name="Rhee S.Y."/>
            <person name="Sohng J.K."/>
        </authorList>
    </citation>
    <scope>NUCLEOTIDE SEQUENCE</scope>
    <source>
        <tissue evidence="1">Leaf</tissue>
    </source>
</reference>
<evidence type="ECO:0000313" key="2">
    <source>
        <dbReference type="Proteomes" id="UP000634136"/>
    </source>
</evidence>
<dbReference type="AlphaFoldDB" id="A0A834WX13"/>
<sequence>MLFLSRIHLGISYGMNLPESKVSHLKRMESLYSLDFFITNDPECEIKPSWGNIDGSFVYLVSNKKGVLPKLSNYSWLVVFLNVGGESSCGTQDTLQIEKLEELILTMCRLNKRSIGLNAVTVGNKMKPSCVEDFAKRDRLEIQNILLSLVELNAEGSCTIRGPHFLKVDNFDDLNFATELTKAKLSFPCMVKPKVACGVSNAHKRQLFSELMI</sequence>
<comment type="caution">
    <text evidence="1">The sequence shown here is derived from an EMBL/GenBank/DDBJ whole genome shotgun (WGS) entry which is preliminary data.</text>
</comment>
<keyword evidence="1" id="KW-0808">Transferase</keyword>
<accession>A0A834WX13</accession>
<protein>
    <submittedName>
        <fullName evidence="1">Inositol 1,3,4-trisphosphate 5/6-kinase 4</fullName>
    </submittedName>
</protein>
<organism evidence="1 2">
    <name type="scientific">Senna tora</name>
    <dbReference type="NCBI Taxonomy" id="362788"/>
    <lineage>
        <taxon>Eukaryota</taxon>
        <taxon>Viridiplantae</taxon>
        <taxon>Streptophyta</taxon>
        <taxon>Embryophyta</taxon>
        <taxon>Tracheophyta</taxon>
        <taxon>Spermatophyta</taxon>
        <taxon>Magnoliopsida</taxon>
        <taxon>eudicotyledons</taxon>
        <taxon>Gunneridae</taxon>
        <taxon>Pentapetalae</taxon>
        <taxon>rosids</taxon>
        <taxon>fabids</taxon>
        <taxon>Fabales</taxon>
        <taxon>Fabaceae</taxon>
        <taxon>Caesalpinioideae</taxon>
        <taxon>Cassia clade</taxon>
        <taxon>Senna</taxon>
    </lineage>
</organism>
<dbReference type="Gene3D" id="3.30.470.20">
    <property type="entry name" value="ATP-grasp fold, B domain"/>
    <property type="match status" value="1"/>
</dbReference>
<proteinExistence type="predicted"/>
<dbReference type="EMBL" id="JAAIUW010000004">
    <property type="protein sequence ID" value="KAF7833932.1"/>
    <property type="molecule type" value="Genomic_DNA"/>
</dbReference>
<gene>
    <name evidence="1" type="ORF">G2W53_008791</name>
</gene>
<keyword evidence="1" id="KW-0418">Kinase</keyword>